<dbReference type="EMBL" id="UHIV01000007">
    <property type="protein sequence ID" value="SUP61363.1"/>
    <property type="molecule type" value="Genomic_DNA"/>
</dbReference>
<evidence type="ECO:0000256" key="1">
    <source>
        <dbReference type="ARBA" id="ARBA00023134"/>
    </source>
</evidence>
<keyword evidence="1" id="KW-0342">GTP-binding</keyword>
<organism evidence="3 4">
    <name type="scientific">Weissella viridescens</name>
    <name type="common">Lactobacillus viridescens</name>
    <dbReference type="NCBI Taxonomy" id="1629"/>
    <lineage>
        <taxon>Bacteria</taxon>
        <taxon>Bacillati</taxon>
        <taxon>Bacillota</taxon>
        <taxon>Bacilli</taxon>
        <taxon>Lactobacillales</taxon>
        <taxon>Lactobacillaceae</taxon>
        <taxon>Weissella</taxon>
    </lineage>
</organism>
<gene>
    <name evidence="3" type="primary">obg_4</name>
    <name evidence="3" type="ORF">NCTC13645_02518</name>
</gene>
<dbReference type="Pfam" id="PF09269">
    <property type="entry name" value="DUF1967"/>
    <property type="match status" value="1"/>
</dbReference>
<dbReference type="PROSITE" id="PS51881">
    <property type="entry name" value="OCT"/>
    <property type="match status" value="1"/>
</dbReference>
<dbReference type="AlphaFoldDB" id="A0A380P823"/>
<accession>A0A380P823</accession>
<dbReference type="SUPFAM" id="SSF102741">
    <property type="entry name" value="Obg GTP-binding protein C-terminal domain"/>
    <property type="match status" value="1"/>
</dbReference>
<dbReference type="InterPro" id="IPR036346">
    <property type="entry name" value="GTP-bd_prot_GTP1/OBG_C_sf"/>
</dbReference>
<dbReference type="Gene3D" id="3.30.300.350">
    <property type="entry name" value="GTP-binding protein OBG, C-terminal domain"/>
    <property type="match status" value="1"/>
</dbReference>
<dbReference type="Proteomes" id="UP000254621">
    <property type="component" value="Unassembled WGS sequence"/>
</dbReference>
<evidence type="ECO:0000313" key="4">
    <source>
        <dbReference type="Proteomes" id="UP000254621"/>
    </source>
</evidence>
<proteinExistence type="predicted"/>
<dbReference type="GO" id="GO:0005525">
    <property type="term" value="F:GTP binding"/>
    <property type="evidence" value="ECO:0007669"/>
    <property type="project" value="UniProtKB-KW"/>
</dbReference>
<protein>
    <submittedName>
        <fullName evidence="3">Spo0B-associated GTP-binding protein</fullName>
    </submittedName>
</protein>
<evidence type="ECO:0000313" key="3">
    <source>
        <dbReference type="EMBL" id="SUP61363.1"/>
    </source>
</evidence>
<reference evidence="3 4" key="1">
    <citation type="submission" date="2018-06" db="EMBL/GenBank/DDBJ databases">
        <authorList>
            <consortium name="Pathogen Informatics"/>
            <person name="Doyle S."/>
        </authorList>
    </citation>
    <scope>NUCLEOTIDE SEQUENCE [LARGE SCALE GENOMIC DNA]</scope>
    <source>
        <strain evidence="3 4">NCTC13645</strain>
    </source>
</reference>
<name>A0A380P823_WEIVI</name>
<keyword evidence="1" id="KW-0547">Nucleotide-binding</keyword>
<sequence length="32" mass="3600">MRKMGVDAALHDAGAKNGDTVQILDFQFEYEE</sequence>
<dbReference type="NCBIfam" id="TIGR03595">
    <property type="entry name" value="Obg_CgtA_exten"/>
    <property type="match status" value="1"/>
</dbReference>
<evidence type="ECO:0000259" key="2">
    <source>
        <dbReference type="PROSITE" id="PS51881"/>
    </source>
</evidence>
<dbReference type="InterPro" id="IPR015349">
    <property type="entry name" value="OCT_dom"/>
</dbReference>
<feature type="domain" description="OCT" evidence="2">
    <location>
        <begin position="1"/>
        <end position="32"/>
    </location>
</feature>